<keyword evidence="1" id="KW-0732">Signal</keyword>
<name>A0ABS6VTS1_9GAMM</name>
<proteinExistence type="predicted"/>
<sequence>MKNRKNITLTAVLFSALALSAGQSAFAGSYITQATKMCKSEANTKYGSEESPVRLKFKGAMGSQVSPTIVLQVIARDADSFKVVCDVNGRNWQVVSLERQDALDSIRIVGARDNIVAP</sequence>
<feature type="chain" id="PRO_5047212949" description="Secreted protein" evidence="1">
    <location>
        <begin position="28"/>
        <end position="118"/>
    </location>
</feature>
<feature type="signal peptide" evidence="1">
    <location>
        <begin position="1"/>
        <end position="27"/>
    </location>
</feature>
<keyword evidence="3" id="KW-1185">Reference proteome</keyword>
<gene>
    <name evidence="2" type="ORF">KXJ70_12970</name>
</gene>
<accession>A0ABS6VTS1</accession>
<evidence type="ECO:0008006" key="4">
    <source>
        <dbReference type="Google" id="ProtNLM"/>
    </source>
</evidence>
<dbReference type="Proteomes" id="UP001166291">
    <property type="component" value="Unassembled WGS sequence"/>
</dbReference>
<reference evidence="2" key="1">
    <citation type="submission" date="2021-07" db="EMBL/GenBank/DDBJ databases">
        <title>Zhongshania sp. CAU 1632 isolated from seawater.</title>
        <authorList>
            <person name="Kim W."/>
        </authorList>
    </citation>
    <scope>NUCLEOTIDE SEQUENCE</scope>
    <source>
        <strain evidence="2">CAU 1632</strain>
    </source>
</reference>
<dbReference type="EMBL" id="JAHWDQ010000003">
    <property type="protein sequence ID" value="MBW2941701.1"/>
    <property type="molecule type" value="Genomic_DNA"/>
</dbReference>
<evidence type="ECO:0000256" key="1">
    <source>
        <dbReference type="SAM" id="SignalP"/>
    </source>
</evidence>
<evidence type="ECO:0000313" key="3">
    <source>
        <dbReference type="Proteomes" id="UP001166291"/>
    </source>
</evidence>
<comment type="caution">
    <text evidence="2">The sequence shown here is derived from an EMBL/GenBank/DDBJ whole genome shotgun (WGS) entry which is preliminary data.</text>
</comment>
<organism evidence="2 3">
    <name type="scientific">Zhongshania aquimaris</name>
    <dbReference type="NCBI Taxonomy" id="2857107"/>
    <lineage>
        <taxon>Bacteria</taxon>
        <taxon>Pseudomonadati</taxon>
        <taxon>Pseudomonadota</taxon>
        <taxon>Gammaproteobacteria</taxon>
        <taxon>Cellvibrionales</taxon>
        <taxon>Spongiibacteraceae</taxon>
        <taxon>Zhongshania</taxon>
    </lineage>
</organism>
<evidence type="ECO:0000313" key="2">
    <source>
        <dbReference type="EMBL" id="MBW2941701.1"/>
    </source>
</evidence>
<dbReference type="RefSeq" id="WP_219043931.1">
    <property type="nucleotide sequence ID" value="NZ_JAHWDQ010000003.1"/>
</dbReference>
<protein>
    <recommendedName>
        <fullName evidence="4">Secreted protein</fullName>
    </recommendedName>
</protein>